<evidence type="ECO:0000256" key="1">
    <source>
        <dbReference type="SAM" id="MobiDB-lite"/>
    </source>
</evidence>
<dbReference type="EMBL" id="PQFF01000078">
    <property type="protein sequence ID" value="RHZ84415.1"/>
    <property type="molecule type" value="Genomic_DNA"/>
</dbReference>
<evidence type="ECO:0000313" key="3">
    <source>
        <dbReference type="Proteomes" id="UP000266861"/>
    </source>
</evidence>
<dbReference type="Proteomes" id="UP000266861">
    <property type="component" value="Unassembled WGS sequence"/>
</dbReference>
<sequence length="283" mass="33561">METSTFDEENNDTLYIAELVHNNYENYEENKLENDENNNIQNTRVRGRGQGHGQGHSQSHEETHQFSPSPSFNKFQHLRPYKQINTIVKNTNNYNLKDAGEGCKWKNLTIKNFKICIKDYWNKNNKYPEHKITTFMSLLLSILCIFQNEPSKPNTQDHIKKSTQQFKFIQVDLTKKYQYITTNFKLSPLRLTSNGHFPKWREKRSSCVKFYEKSELKKSLKTRKHSSRACTSCTIARCILKSSEQRKFIEYYYRPDGLCASEFAQHYQLLWAVREEMRQANIV</sequence>
<organism evidence="2 3">
    <name type="scientific">Diversispora epigaea</name>
    <dbReference type="NCBI Taxonomy" id="1348612"/>
    <lineage>
        <taxon>Eukaryota</taxon>
        <taxon>Fungi</taxon>
        <taxon>Fungi incertae sedis</taxon>
        <taxon>Mucoromycota</taxon>
        <taxon>Glomeromycotina</taxon>
        <taxon>Glomeromycetes</taxon>
        <taxon>Diversisporales</taxon>
        <taxon>Diversisporaceae</taxon>
        <taxon>Diversispora</taxon>
    </lineage>
</organism>
<evidence type="ECO:0008006" key="4">
    <source>
        <dbReference type="Google" id="ProtNLM"/>
    </source>
</evidence>
<evidence type="ECO:0000313" key="2">
    <source>
        <dbReference type="EMBL" id="RHZ84415.1"/>
    </source>
</evidence>
<keyword evidence="3" id="KW-1185">Reference proteome</keyword>
<protein>
    <recommendedName>
        <fullName evidence="4">PiggyBac transposable element-derived protein domain-containing protein</fullName>
    </recommendedName>
</protein>
<proteinExistence type="predicted"/>
<name>A0A397J7T9_9GLOM</name>
<dbReference type="OrthoDB" id="2311399at2759"/>
<dbReference type="AlphaFoldDB" id="A0A397J7T9"/>
<comment type="caution">
    <text evidence="2">The sequence shown here is derived from an EMBL/GenBank/DDBJ whole genome shotgun (WGS) entry which is preliminary data.</text>
</comment>
<feature type="region of interest" description="Disordered" evidence="1">
    <location>
        <begin position="42"/>
        <end position="72"/>
    </location>
</feature>
<accession>A0A397J7T9</accession>
<gene>
    <name evidence="2" type="ORF">Glove_82g81</name>
</gene>
<reference evidence="2 3" key="1">
    <citation type="submission" date="2018-08" db="EMBL/GenBank/DDBJ databases">
        <title>Genome and evolution of the arbuscular mycorrhizal fungus Diversispora epigaea (formerly Glomus versiforme) and its bacterial endosymbionts.</title>
        <authorList>
            <person name="Sun X."/>
            <person name="Fei Z."/>
            <person name="Harrison M."/>
        </authorList>
    </citation>
    <scope>NUCLEOTIDE SEQUENCE [LARGE SCALE GENOMIC DNA]</scope>
    <source>
        <strain evidence="2 3">IT104</strain>
    </source>
</reference>